<dbReference type="VEuPathDB" id="FungiDB:MYCTH_2300008"/>
<feature type="compositionally biased region" description="Basic and acidic residues" evidence="1">
    <location>
        <begin position="101"/>
        <end position="111"/>
    </location>
</feature>
<proteinExistence type="predicted"/>
<dbReference type="Proteomes" id="UP000007322">
    <property type="component" value="Chromosome 2"/>
</dbReference>
<feature type="compositionally biased region" description="Low complexity" evidence="1">
    <location>
        <begin position="112"/>
        <end position="134"/>
    </location>
</feature>
<feature type="compositionally biased region" description="Basic and acidic residues" evidence="1">
    <location>
        <begin position="61"/>
        <end position="78"/>
    </location>
</feature>
<dbReference type="HOGENOM" id="CLU_1327190_0_0_1"/>
<dbReference type="InParanoid" id="G2QA60"/>
<gene>
    <name evidence="2" type="ORF">MYCTH_2300008</name>
</gene>
<dbReference type="KEGG" id="mtm:MYCTH_2300008"/>
<protein>
    <submittedName>
        <fullName evidence="2">Uncharacterized protein</fullName>
    </submittedName>
</protein>
<evidence type="ECO:0000313" key="2">
    <source>
        <dbReference type="EMBL" id="AEO55808.1"/>
    </source>
</evidence>
<dbReference type="AlphaFoldDB" id="G2QA60"/>
<accession>G2QA60</accession>
<name>G2QA60_THET4</name>
<feature type="region of interest" description="Disordered" evidence="1">
    <location>
        <begin position="31"/>
        <end position="173"/>
    </location>
</feature>
<dbReference type="RefSeq" id="XP_003661053.1">
    <property type="nucleotide sequence ID" value="XM_003661005.1"/>
</dbReference>
<evidence type="ECO:0000256" key="1">
    <source>
        <dbReference type="SAM" id="MobiDB-lite"/>
    </source>
</evidence>
<keyword evidence="3" id="KW-1185">Reference proteome</keyword>
<reference evidence="2 3" key="1">
    <citation type="journal article" date="2011" name="Nat. Biotechnol.">
        <title>Comparative genomic analysis of the thermophilic biomass-degrading fungi Myceliophthora thermophila and Thielavia terrestris.</title>
        <authorList>
            <person name="Berka R.M."/>
            <person name="Grigoriev I.V."/>
            <person name="Otillar R."/>
            <person name="Salamov A."/>
            <person name="Grimwood J."/>
            <person name="Reid I."/>
            <person name="Ishmael N."/>
            <person name="John T."/>
            <person name="Darmond C."/>
            <person name="Moisan M.-C."/>
            <person name="Henrissat B."/>
            <person name="Coutinho P.M."/>
            <person name="Lombard V."/>
            <person name="Natvig D.O."/>
            <person name="Lindquist E."/>
            <person name="Schmutz J."/>
            <person name="Lucas S."/>
            <person name="Harris P."/>
            <person name="Powlowski J."/>
            <person name="Bellemare A."/>
            <person name="Taylor D."/>
            <person name="Butler G."/>
            <person name="de Vries R.P."/>
            <person name="Allijn I.E."/>
            <person name="van den Brink J."/>
            <person name="Ushinsky S."/>
            <person name="Storms R."/>
            <person name="Powell A.J."/>
            <person name="Paulsen I.T."/>
            <person name="Elbourne L.D.H."/>
            <person name="Baker S.E."/>
            <person name="Magnuson J."/>
            <person name="LaBoissiere S."/>
            <person name="Clutterbuck A.J."/>
            <person name="Martinez D."/>
            <person name="Wogulis M."/>
            <person name="de Leon A.L."/>
            <person name="Rey M.W."/>
            <person name="Tsang A."/>
        </authorList>
    </citation>
    <scope>NUCLEOTIDE SEQUENCE [LARGE SCALE GENOMIC DNA]</scope>
    <source>
        <strain evidence="3">ATCC 42464 / BCRC 31852 / DSM 1799</strain>
    </source>
</reference>
<dbReference type="GeneID" id="11511715"/>
<organism evidence="2 3">
    <name type="scientific">Thermothelomyces thermophilus (strain ATCC 42464 / BCRC 31852 / DSM 1799)</name>
    <name type="common">Sporotrichum thermophile</name>
    <dbReference type="NCBI Taxonomy" id="573729"/>
    <lineage>
        <taxon>Eukaryota</taxon>
        <taxon>Fungi</taxon>
        <taxon>Dikarya</taxon>
        <taxon>Ascomycota</taxon>
        <taxon>Pezizomycotina</taxon>
        <taxon>Sordariomycetes</taxon>
        <taxon>Sordariomycetidae</taxon>
        <taxon>Sordariales</taxon>
        <taxon>Chaetomiaceae</taxon>
        <taxon>Thermothelomyces</taxon>
    </lineage>
</organism>
<dbReference type="EMBL" id="CP003003">
    <property type="protein sequence ID" value="AEO55808.1"/>
    <property type="molecule type" value="Genomic_DNA"/>
</dbReference>
<feature type="compositionally biased region" description="Low complexity" evidence="1">
    <location>
        <begin position="143"/>
        <end position="152"/>
    </location>
</feature>
<evidence type="ECO:0000313" key="3">
    <source>
        <dbReference type="Proteomes" id="UP000007322"/>
    </source>
</evidence>
<sequence length="207" mass="22335">MTLSPAAVTNSPEYQTALPARVIGRPKMVSIGKADEATATTKTKRQSPIRRLAAKLGAKAVRREVAIYKPRECVVPEDREAEGESQSTTAEGGTGTRRSRRLLDKQQKEQPRSASQQSAVSKSSSSDGASPPRASRLRKENKSSSTSPGSGSRADWDPLGAQGQNKTGAAPSLSLMMADWEIAPGRIRVRDDREGIVESEWSPYHCC</sequence>